<dbReference type="EMBL" id="UOEN01000489">
    <property type="protein sequence ID" value="VAW19641.1"/>
    <property type="molecule type" value="Genomic_DNA"/>
</dbReference>
<reference evidence="2" key="1">
    <citation type="submission" date="2018-06" db="EMBL/GenBank/DDBJ databases">
        <authorList>
            <person name="Zhirakovskaya E."/>
        </authorList>
    </citation>
    <scope>NUCLEOTIDE SEQUENCE</scope>
</reference>
<keyword evidence="1" id="KW-1133">Transmembrane helix</keyword>
<gene>
    <name evidence="2" type="ORF">MNBD_BACTEROID05-1034</name>
</gene>
<dbReference type="AlphaFoldDB" id="A0A3B0TLT6"/>
<protein>
    <submittedName>
        <fullName evidence="2">Uncharacterized protein</fullName>
    </submittedName>
</protein>
<name>A0A3B0TLT6_9ZZZZ</name>
<sequence>MKNKKPLIIGIAVFILIFELGIKPHLFKRDTFKKMTAILSFWKEGSFSDVLYYFENKNNSLPTYALSSYLIKKHKIQKKKGGKIAVFIVTLNFPNTDMFPSGKDWEIIMSNRAGGWKITSINLTKN</sequence>
<feature type="transmembrane region" description="Helical" evidence="1">
    <location>
        <begin position="6"/>
        <end position="26"/>
    </location>
</feature>
<keyword evidence="1" id="KW-0472">Membrane</keyword>
<organism evidence="2">
    <name type="scientific">hydrothermal vent metagenome</name>
    <dbReference type="NCBI Taxonomy" id="652676"/>
    <lineage>
        <taxon>unclassified sequences</taxon>
        <taxon>metagenomes</taxon>
        <taxon>ecological metagenomes</taxon>
    </lineage>
</organism>
<proteinExistence type="predicted"/>
<evidence type="ECO:0000256" key="1">
    <source>
        <dbReference type="SAM" id="Phobius"/>
    </source>
</evidence>
<accession>A0A3B0TLT6</accession>
<keyword evidence="1" id="KW-0812">Transmembrane</keyword>
<evidence type="ECO:0000313" key="2">
    <source>
        <dbReference type="EMBL" id="VAW19641.1"/>
    </source>
</evidence>